<name>A0A3T0E9L7_9PROT</name>
<evidence type="ECO:0000313" key="2">
    <source>
        <dbReference type="Proteomes" id="UP000286954"/>
    </source>
</evidence>
<protein>
    <submittedName>
        <fullName evidence="1">Phosphoglycerate mutase</fullName>
    </submittedName>
</protein>
<dbReference type="EMBL" id="CP018911">
    <property type="protein sequence ID" value="AZU03950.1"/>
    <property type="molecule type" value="Genomic_DNA"/>
</dbReference>
<dbReference type="SUPFAM" id="SSF53254">
    <property type="entry name" value="Phosphoglycerate mutase-like"/>
    <property type="match status" value="1"/>
</dbReference>
<accession>A0A3T0E9L7</accession>
<proteinExistence type="predicted"/>
<dbReference type="OrthoDB" id="7200944at2"/>
<dbReference type="Gene3D" id="3.40.50.1240">
    <property type="entry name" value="Phosphoglycerate mutase-like"/>
    <property type="match status" value="1"/>
</dbReference>
<dbReference type="AlphaFoldDB" id="A0A3T0E9L7"/>
<gene>
    <name evidence="1" type="ORF">X907_1417</name>
</gene>
<dbReference type="InterPro" id="IPR013078">
    <property type="entry name" value="His_Pase_superF_clade-1"/>
</dbReference>
<keyword evidence="2" id="KW-1185">Reference proteome</keyword>
<dbReference type="InterPro" id="IPR029033">
    <property type="entry name" value="His_PPase_superfam"/>
</dbReference>
<dbReference type="RefSeq" id="WP_127566573.1">
    <property type="nucleotide sequence ID" value="NZ_BMFB01000007.1"/>
</dbReference>
<dbReference type="Pfam" id="PF00300">
    <property type="entry name" value="His_Phos_1"/>
    <property type="match status" value="1"/>
</dbReference>
<organism evidence="1 2">
    <name type="scientific">Glycocaulis alkaliphilus</name>
    <dbReference type="NCBI Taxonomy" id="1434191"/>
    <lineage>
        <taxon>Bacteria</taxon>
        <taxon>Pseudomonadati</taxon>
        <taxon>Pseudomonadota</taxon>
        <taxon>Alphaproteobacteria</taxon>
        <taxon>Maricaulales</taxon>
        <taxon>Maricaulaceae</taxon>
        <taxon>Glycocaulis</taxon>
    </lineage>
</organism>
<evidence type="ECO:0000313" key="1">
    <source>
        <dbReference type="EMBL" id="AZU03950.1"/>
    </source>
</evidence>
<dbReference type="Proteomes" id="UP000286954">
    <property type="component" value="Chromosome"/>
</dbReference>
<sequence length="197" mass="22124">MKQTVATRLPGSIIIARHGEPDADRRMVLDWRGYEKWWADYDLAGLKEGQSAPKALCEAAGKAHSVYASTLIRAIETAQACVGAQEITQNSVFIEAPLPPPPIPGRFKARTWGVYARCTWWLGMARGKETRAQAETRAEEAAAILIEAAQHGDVALFAHGWFNRMLRPVLKRHGYVCVRDGGDDYWSWRRYELKGRS</sequence>
<dbReference type="SMART" id="SM00855">
    <property type="entry name" value="PGAM"/>
    <property type="match status" value="1"/>
</dbReference>
<reference evidence="1 2" key="1">
    <citation type="submission" date="2016-12" db="EMBL/GenBank/DDBJ databases">
        <title>The genome of dimorphic prosthecate Glycocaulis alkaliphilus 6b-8t, isolated from crude oil dictates its adaptability in petroleum environments.</title>
        <authorList>
            <person name="Wu X.-L."/>
            <person name="Geng S."/>
        </authorList>
    </citation>
    <scope>NUCLEOTIDE SEQUENCE [LARGE SCALE GENOMIC DNA]</scope>
    <source>
        <strain evidence="1 2">6B-8</strain>
    </source>
</reference>
<dbReference type="KEGG" id="gak:X907_1417"/>